<protein>
    <submittedName>
        <fullName evidence="2">Putative secreted protein</fullName>
    </submittedName>
</protein>
<feature type="chain" id="PRO_5004736925" evidence="1">
    <location>
        <begin position="25"/>
        <end position="109"/>
    </location>
</feature>
<sequence>MEVKTFAFLQIAVVIALGIQLCVALTDAAGNDDELFSVEYCGMNCTKKEDGTWTGCTGKKGGCKCYHENGKGEWSLSIYRLHRLQSIWPYQVIRRLKLQSLGTPTHYLQ</sequence>
<organism evidence="2">
    <name type="scientific">Ixodes ricinus</name>
    <name type="common">Common tick</name>
    <name type="synonym">Acarus ricinus</name>
    <dbReference type="NCBI Taxonomy" id="34613"/>
    <lineage>
        <taxon>Eukaryota</taxon>
        <taxon>Metazoa</taxon>
        <taxon>Ecdysozoa</taxon>
        <taxon>Arthropoda</taxon>
        <taxon>Chelicerata</taxon>
        <taxon>Arachnida</taxon>
        <taxon>Acari</taxon>
        <taxon>Parasitiformes</taxon>
        <taxon>Ixodida</taxon>
        <taxon>Ixodoidea</taxon>
        <taxon>Ixodidae</taxon>
        <taxon>Ixodinae</taxon>
        <taxon>Ixodes</taxon>
    </lineage>
</organism>
<proteinExistence type="evidence at transcript level"/>
<evidence type="ECO:0000256" key="1">
    <source>
        <dbReference type="SAM" id="SignalP"/>
    </source>
</evidence>
<reference evidence="2" key="1">
    <citation type="journal article" date="2015" name="Sci. Rep.">
        <title>Tissue- and time-dependent transcription in Ixodes ricinus salivary glands and midguts when blood feeding on the vertebrate host.</title>
        <authorList>
            <person name="Kotsyfakis M."/>
            <person name="Schwarz A."/>
            <person name="Erhart J."/>
            <person name="Ribeiro J.M."/>
        </authorList>
    </citation>
    <scope>NUCLEOTIDE SEQUENCE</scope>
    <source>
        <tissue evidence="2">Salivary gland and midgut</tissue>
    </source>
</reference>
<dbReference type="EMBL" id="GANP01015387">
    <property type="protein sequence ID" value="JAB69081.1"/>
    <property type="molecule type" value="mRNA"/>
</dbReference>
<feature type="signal peptide" evidence="1">
    <location>
        <begin position="1"/>
        <end position="24"/>
    </location>
</feature>
<name>V5IBI3_IXORI</name>
<evidence type="ECO:0000313" key="2">
    <source>
        <dbReference type="EMBL" id="JAB69081.1"/>
    </source>
</evidence>
<keyword evidence="1" id="KW-0732">Signal</keyword>
<accession>V5IBI3</accession>
<dbReference type="AlphaFoldDB" id="V5IBI3"/>